<dbReference type="InterPro" id="IPR014825">
    <property type="entry name" value="DNA_alkylation"/>
</dbReference>
<accession>A0AAX4HMS9</accession>
<dbReference type="Gene3D" id="1.25.40.290">
    <property type="entry name" value="ARM repeat domains"/>
    <property type="match status" value="1"/>
</dbReference>
<keyword evidence="2" id="KW-1185">Reference proteome</keyword>
<dbReference type="Pfam" id="PF08713">
    <property type="entry name" value="DNA_alkylation"/>
    <property type="match status" value="1"/>
</dbReference>
<dbReference type="KEGG" id="psti:SOO65_17910"/>
<dbReference type="SUPFAM" id="SSF48371">
    <property type="entry name" value="ARM repeat"/>
    <property type="match status" value="1"/>
</dbReference>
<dbReference type="RefSeq" id="WP_321393605.1">
    <property type="nucleotide sequence ID" value="NZ_CP139487.1"/>
</dbReference>
<sequence length="375" mass="43765">MPQKDKSQENPSAFKLWINDRVVTKIAKAIESEYPSFKTNEFKKLSKKLDPLELKGRVLLITAELKKHLPDDYKKSLPILVKAMEKGDLTGFELWPFSEYISQFGLDHFDDSLKAMYKLTQRFTAEWAVRPFLLKDHKKVLNALSKWTDDKNVHVRRWISEGTRPLLPWGQRIPLFVMDPTHTILFLDKLRHDEELYVRKSVANHLNDIAKNHPQVVIDVLRMWIKDVPAEHQDKINWIKRHALRTLIKKGHPGALKLMGVEGKADVELGKVTLNQKKFKLHDKLTFEFTVSSTSKKKQKIVVDYAIDFVKANGKKGKKVYKLKSFELEPKEEIILTKSHSLRPITTMKYYSGIHHLMIQVNGEMMDKKDFFLEI</sequence>
<reference evidence="1 2" key="1">
    <citation type="submission" date="2023-11" db="EMBL/GenBank/DDBJ databases">
        <title>Peredibacter starrii A3.12.</title>
        <authorList>
            <person name="Mitchell R.J."/>
        </authorList>
    </citation>
    <scope>NUCLEOTIDE SEQUENCE [LARGE SCALE GENOMIC DNA]</scope>
    <source>
        <strain evidence="1 2">A3.12</strain>
    </source>
</reference>
<evidence type="ECO:0000313" key="1">
    <source>
        <dbReference type="EMBL" id="WPU64572.1"/>
    </source>
</evidence>
<dbReference type="AlphaFoldDB" id="A0AAX4HMS9"/>
<dbReference type="InterPro" id="IPR016024">
    <property type="entry name" value="ARM-type_fold"/>
</dbReference>
<proteinExistence type="predicted"/>
<dbReference type="Proteomes" id="UP001324634">
    <property type="component" value="Chromosome"/>
</dbReference>
<dbReference type="EMBL" id="CP139487">
    <property type="protein sequence ID" value="WPU64572.1"/>
    <property type="molecule type" value="Genomic_DNA"/>
</dbReference>
<protein>
    <submittedName>
        <fullName evidence="1">DNA alkylation repair protein</fullName>
    </submittedName>
</protein>
<gene>
    <name evidence="1" type="ORF">SOO65_17910</name>
</gene>
<organism evidence="1 2">
    <name type="scientific">Peredibacter starrii</name>
    <dbReference type="NCBI Taxonomy" id="28202"/>
    <lineage>
        <taxon>Bacteria</taxon>
        <taxon>Pseudomonadati</taxon>
        <taxon>Bdellovibrionota</taxon>
        <taxon>Bacteriovoracia</taxon>
        <taxon>Bacteriovoracales</taxon>
        <taxon>Bacteriovoracaceae</taxon>
        <taxon>Peredibacter</taxon>
    </lineage>
</organism>
<evidence type="ECO:0000313" key="2">
    <source>
        <dbReference type="Proteomes" id="UP001324634"/>
    </source>
</evidence>
<name>A0AAX4HMS9_9BACT</name>